<reference evidence="3" key="1">
    <citation type="submission" date="2021-01" db="EMBL/GenBank/DDBJ databases">
        <title>Novel species in genus Nocardioides.</title>
        <authorList>
            <person name="Zhang G."/>
        </authorList>
    </citation>
    <scope>NUCLEOTIDE SEQUENCE</scope>
    <source>
        <strain evidence="3">Zg-536</strain>
    </source>
</reference>
<dbReference type="EMBL" id="JAERTX010000009">
    <property type="protein sequence ID" value="MBM9460594.1"/>
    <property type="molecule type" value="Genomic_DNA"/>
</dbReference>
<feature type="transmembrane region" description="Helical" evidence="2">
    <location>
        <begin position="95"/>
        <end position="118"/>
    </location>
</feature>
<keyword evidence="2" id="KW-0472">Membrane</keyword>
<evidence type="ECO:0000313" key="4">
    <source>
        <dbReference type="Proteomes" id="UP000663791"/>
    </source>
</evidence>
<keyword evidence="2" id="KW-1133">Transmembrane helix</keyword>
<feature type="region of interest" description="Disordered" evidence="1">
    <location>
        <begin position="182"/>
        <end position="209"/>
    </location>
</feature>
<feature type="transmembrane region" description="Helical" evidence="2">
    <location>
        <begin position="12"/>
        <end position="31"/>
    </location>
</feature>
<keyword evidence="2" id="KW-0812">Transmembrane</keyword>
<name>A0A938YB40_9ACTN</name>
<sequence length="297" mass="31128">MSAPSVVPSPTNHQVIALCASLVTLPLLHLALSTDRWLVLAGAVLVGVLVGAALGVALCRPHLTRGLTEGIAAVTTFWAISLPAAWLLGSGASPLTLTLLVGVPAAAVTAAASALLWGSDPMTDVIVSSVVTAVVVLPLVAWIAGLNLVHDREVAHDEARVAADLESAGLRPWLPELDGFTRDDDQRTAGSFAGDPSYTLDYHPDDADESDSRRLVVRVSPADPEGLCPASRPQCEVEEGYAVDGTRERRVVVQRGGGRLEVDLADAVGLSEREVAGALLDAELSDWHTVLNLKRAE</sequence>
<evidence type="ECO:0000313" key="3">
    <source>
        <dbReference type="EMBL" id="MBM9460594.1"/>
    </source>
</evidence>
<protein>
    <submittedName>
        <fullName evidence="3">Uncharacterized protein</fullName>
    </submittedName>
</protein>
<proteinExistence type="predicted"/>
<feature type="transmembrane region" description="Helical" evidence="2">
    <location>
        <begin position="71"/>
        <end position="89"/>
    </location>
</feature>
<comment type="caution">
    <text evidence="3">The sequence shown here is derived from an EMBL/GenBank/DDBJ whole genome shotgun (WGS) entry which is preliminary data.</text>
</comment>
<dbReference type="Proteomes" id="UP000663791">
    <property type="component" value="Unassembled WGS sequence"/>
</dbReference>
<organism evidence="3 4">
    <name type="scientific">Nocardioides faecalis</name>
    <dbReference type="NCBI Taxonomy" id="2803858"/>
    <lineage>
        <taxon>Bacteria</taxon>
        <taxon>Bacillati</taxon>
        <taxon>Actinomycetota</taxon>
        <taxon>Actinomycetes</taxon>
        <taxon>Propionibacteriales</taxon>
        <taxon>Nocardioidaceae</taxon>
        <taxon>Nocardioides</taxon>
    </lineage>
</organism>
<evidence type="ECO:0000256" key="1">
    <source>
        <dbReference type="SAM" id="MobiDB-lite"/>
    </source>
</evidence>
<feature type="transmembrane region" description="Helical" evidence="2">
    <location>
        <begin position="125"/>
        <end position="144"/>
    </location>
</feature>
<dbReference type="AlphaFoldDB" id="A0A938YB40"/>
<gene>
    <name evidence="3" type="ORF">JK386_11825</name>
</gene>
<keyword evidence="4" id="KW-1185">Reference proteome</keyword>
<feature type="transmembrane region" description="Helical" evidence="2">
    <location>
        <begin position="37"/>
        <end position="59"/>
    </location>
</feature>
<accession>A0A938YB40</accession>
<dbReference type="RefSeq" id="WP_205291901.1">
    <property type="nucleotide sequence ID" value="NZ_CP074406.1"/>
</dbReference>
<evidence type="ECO:0000256" key="2">
    <source>
        <dbReference type="SAM" id="Phobius"/>
    </source>
</evidence>